<keyword evidence="2 3" id="KW-0802">TPR repeat</keyword>
<dbReference type="OMA" id="TDHTIVE"/>
<keyword evidence="5" id="KW-1185">Reference proteome</keyword>
<sequence length="148" mass="17267">MEKPNAEEALQREADNLRKLGQNKDAENKYSECIRLLQDALRECGACEQKQSMEAALARAYNDRGFVKYLQVEFKSAVEDYTSSLELKETEQAYYNRGLIKYRLSYFDEAIQDQQRALRINPDFKPAEDCLKQSIIDRENGKNKEKLK</sequence>
<dbReference type="AlphaFoldDB" id="A0A1S3J1I2"/>
<evidence type="ECO:0000256" key="1">
    <source>
        <dbReference type="ARBA" id="ARBA00022737"/>
    </source>
</evidence>
<evidence type="ECO:0000256" key="2">
    <source>
        <dbReference type="ARBA" id="ARBA00022803"/>
    </source>
</evidence>
<gene>
    <name evidence="6" type="primary">LOC106169256</name>
</gene>
<dbReference type="Pfam" id="PF07719">
    <property type="entry name" value="TPR_2"/>
    <property type="match status" value="1"/>
</dbReference>
<dbReference type="PROSITE" id="PS50293">
    <property type="entry name" value="TPR_REGION"/>
    <property type="match status" value="1"/>
</dbReference>
<protein>
    <submittedName>
        <fullName evidence="6">Tetratricopeptide repeat protein 32</fullName>
    </submittedName>
</protein>
<evidence type="ECO:0000313" key="5">
    <source>
        <dbReference type="Proteomes" id="UP000085678"/>
    </source>
</evidence>
<dbReference type="InParanoid" id="A0A1S3J1I2"/>
<dbReference type="PROSITE" id="PS50005">
    <property type="entry name" value="TPR"/>
    <property type="match status" value="1"/>
</dbReference>
<reference evidence="6" key="1">
    <citation type="submission" date="2025-08" db="UniProtKB">
        <authorList>
            <consortium name="RefSeq"/>
        </authorList>
    </citation>
    <scope>IDENTIFICATION</scope>
    <source>
        <tissue evidence="6">Gonads</tissue>
    </source>
</reference>
<dbReference type="Proteomes" id="UP000085678">
    <property type="component" value="Unplaced"/>
</dbReference>
<evidence type="ECO:0000256" key="4">
    <source>
        <dbReference type="SAM" id="MobiDB-lite"/>
    </source>
</evidence>
<evidence type="ECO:0000313" key="6">
    <source>
        <dbReference type="RefSeq" id="XP_013404121.2"/>
    </source>
</evidence>
<dbReference type="SMART" id="SM00028">
    <property type="entry name" value="TPR"/>
    <property type="match status" value="3"/>
</dbReference>
<dbReference type="InterPro" id="IPR013105">
    <property type="entry name" value="TPR_2"/>
</dbReference>
<dbReference type="InterPro" id="IPR019734">
    <property type="entry name" value="TPR_rpt"/>
</dbReference>
<dbReference type="KEGG" id="lak:106169256"/>
<dbReference type="SUPFAM" id="SSF48452">
    <property type="entry name" value="TPR-like"/>
    <property type="match status" value="1"/>
</dbReference>
<dbReference type="GeneID" id="106169256"/>
<evidence type="ECO:0000256" key="3">
    <source>
        <dbReference type="PROSITE-ProRule" id="PRU00339"/>
    </source>
</evidence>
<dbReference type="Gene3D" id="1.25.40.10">
    <property type="entry name" value="Tetratricopeptide repeat domain"/>
    <property type="match status" value="1"/>
</dbReference>
<dbReference type="RefSeq" id="XP_013404121.2">
    <property type="nucleotide sequence ID" value="XM_013548667.2"/>
</dbReference>
<name>A0A1S3J1I2_LINAN</name>
<feature type="region of interest" description="Disordered" evidence="4">
    <location>
        <begin position="1"/>
        <end position="21"/>
    </location>
</feature>
<organism evidence="5 6">
    <name type="scientific">Lingula anatina</name>
    <name type="common">Brachiopod</name>
    <name type="synonym">Lingula unguis</name>
    <dbReference type="NCBI Taxonomy" id="7574"/>
    <lineage>
        <taxon>Eukaryota</taxon>
        <taxon>Metazoa</taxon>
        <taxon>Spiralia</taxon>
        <taxon>Lophotrochozoa</taxon>
        <taxon>Brachiopoda</taxon>
        <taxon>Linguliformea</taxon>
        <taxon>Lingulata</taxon>
        <taxon>Lingulida</taxon>
        <taxon>Linguloidea</taxon>
        <taxon>Lingulidae</taxon>
        <taxon>Lingula</taxon>
    </lineage>
</organism>
<accession>A0A1S3J1I2</accession>
<dbReference type="OrthoDB" id="2017782at2759"/>
<dbReference type="InterPro" id="IPR011990">
    <property type="entry name" value="TPR-like_helical_dom_sf"/>
</dbReference>
<feature type="repeat" description="TPR" evidence="3">
    <location>
        <begin position="91"/>
        <end position="124"/>
    </location>
</feature>
<proteinExistence type="predicted"/>
<dbReference type="PANTHER" id="PTHR47059">
    <property type="entry name" value="TETRATRICOPEPTIDE REPEAT PROTEIN 32"/>
    <property type="match status" value="1"/>
</dbReference>
<keyword evidence="1" id="KW-0677">Repeat</keyword>
<dbReference type="STRING" id="7574.A0A1S3J1I2"/>
<dbReference type="PANTHER" id="PTHR47059:SF1">
    <property type="entry name" value="TETRATRICOPEPTIDE REPEAT PROTEIN 32"/>
    <property type="match status" value="1"/>
</dbReference>